<accession>A0ABS1QW30</accession>
<dbReference type="Pfam" id="PF09981">
    <property type="entry name" value="DUF2218"/>
    <property type="match status" value="1"/>
</dbReference>
<comment type="caution">
    <text evidence="1">The sequence shown here is derived from an EMBL/GenBank/DDBJ whole genome shotgun (WGS) entry which is preliminary data.</text>
</comment>
<protein>
    <submittedName>
        <fullName evidence="1">DUF2218 domain-containing protein</fullName>
    </submittedName>
</protein>
<dbReference type="Proteomes" id="UP000638570">
    <property type="component" value="Unassembled WGS sequence"/>
</dbReference>
<dbReference type="RefSeq" id="WP_202088141.1">
    <property type="nucleotide sequence ID" value="NZ_JAERTZ010000030.1"/>
</dbReference>
<sequence>MADCQALIATPDGEGYLKKLCIHFRHKVEADWRDRQGWVQFAMGRCELKAGAGHLEVRCTAATPAELAAVADTVKSHFDRFAVRDGLVLNWV</sequence>
<evidence type="ECO:0000313" key="2">
    <source>
        <dbReference type="Proteomes" id="UP000638570"/>
    </source>
</evidence>
<name>A0ABS1QW30_9GAMM</name>
<keyword evidence="2" id="KW-1185">Reference proteome</keyword>
<dbReference type="EMBL" id="JAERTZ010000030">
    <property type="protein sequence ID" value="MBL1379089.1"/>
    <property type="molecule type" value="Genomic_DNA"/>
</dbReference>
<reference evidence="2" key="1">
    <citation type="submission" date="2021-01" db="EMBL/GenBank/DDBJ databases">
        <title>Genome public.</title>
        <authorList>
            <person name="Liu C."/>
            <person name="Sun Q."/>
        </authorList>
    </citation>
    <scope>NUCLEOTIDE SEQUENCE [LARGE SCALE GENOMIC DNA]</scope>
    <source>
        <strain evidence="2">CGMCC 1.18722</strain>
    </source>
</reference>
<gene>
    <name evidence="1" type="ORF">JKV55_17420</name>
</gene>
<dbReference type="Gene3D" id="3.30.310.50">
    <property type="entry name" value="Alpha-D-phosphohexomutase, C-terminal domain"/>
    <property type="match status" value="1"/>
</dbReference>
<dbReference type="InterPro" id="IPR014543">
    <property type="entry name" value="UCP028291"/>
</dbReference>
<proteinExistence type="predicted"/>
<organism evidence="1 2">
    <name type="scientific">Zobellella iuensis</name>
    <dbReference type="NCBI Taxonomy" id="2803811"/>
    <lineage>
        <taxon>Bacteria</taxon>
        <taxon>Pseudomonadati</taxon>
        <taxon>Pseudomonadota</taxon>
        <taxon>Gammaproteobacteria</taxon>
        <taxon>Aeromonadales</taxon>
        <taxon>Aeromonadaceae</taxon>
        <taxon>Zobellella</taxon>
    </lineage>
</organism>
<evidence type="ECO:0000313" key="1">
    <source>
        <dbReference type="EMBL" id="MBL1379089.1"/>
    </source>
</evidence>